<keyword evidence="1" id="KW-0547">Nucleotide-binding</keyword>
<dbReference type="InterPro" id="IPR027417">
    <property type="entry name" value="P-loop_NTPase"/>
</dbReference>
<dbReference type="EMBL" id="HBNR01046397">
    <property type="protein sequence ID" value="CAE4607871.1"/>
    <property type="molecule type" value="Transcribed_RNA"/>
</dbReference>
<evidence type="ECO:0000259" key="6">
    <source>
        <dbReference type="SMART" id="SM00833"/>
    </source>
</evidence>
<keyword evidence="2" id="KW-0378">Hydrolase</keyword>
<dbReference type="InterPro" id="IPR003495">
    <property type="entry name" value="CobW/HypB/UreG_nucleotide-bd"/>
</dbReference>
<evidence type="ECO:0000256" key="5">
    <source>
        <dbReference type="ARBA" id="ARBA00049117"/>
    </source>
</evidence>
<dbReference type="InterPro" id="IPR011629">
    <property type="entry name" value="CobW-like_C"/>
</dbReference>
<proteinExistence type="inferred from homology"/>
<organism evidence="7">
    <name type="scientific">Alexandrium monilatum</name>
    <dbReference type="NCBI Taxonomy" id="311494"/>
    <lineage>
        <taxon>Eukaryota</taxon>
        <taxon>Sar</taxon>
        <taxon>Alveolata</taxon>
        <taxon>Dinophyceae</taxon>
        <taxon>Gonyaulacales</taxon>
        <taxon>Pyrocystaceae</taxon>
        <taxon>Alexandrium</taxon>
    </lineage>
</organism>
<dbReference type="SMART" id="SM00833">
    <property type="entry name" value="CobW_C"/>
    <property type="match status" value="1"/>
</dbReference>
<dbReference type="Pfam" id="PF02492">
    <property type="entry name" value="cobW"/>
    <property type="match status" value="2"/>
</dbReference>
<dbReference type="InterPro" id="IPR051927">
    <property type="entry name" value="Zn_Chap_cDPG_Synth"/>
</dbReference>
<dbReference type="PANTHER" id="PTHR43603">
    <property type="entry name" value="COBW DOMAIN-CONTAINING PROTEIN DDB_G0274527"/>
    <property type="match status" value="1"/>
</dbReference>
<accession>A0A7S4R9N7</accession>
<evidence type="ECO:0000256" key="2">
    <source>
        <dbReference type="ARBA" id="ARBA00022801"/>
    </source>
</evidence>
<dbReference type="GO" id="GO:0000166">
    <property type="term" value="F:nucleotide binding"/>
    <property type="evidence" value="ECO:0007669"/>
    <property type="project" value="UniProtKB-KW"/>
</dbReference>
<dbReference type="CDD" id="cd03112">
    <property type="entry name" value="CobW-like"/>
    <property type="match status" value="1"/>
</dbReference>
<feature type="domain" description="CobW C-terminal" evidence="6">
    <location>
        <begin position="324"/>
        <end position="435"/>
    </location>
</feature>
<evidence type="ECO:0000313" key="7">
    <source>
        <dbReference type="EMBL" id="CAE4607871.1"/>
    </source>
</evidence>
<evidence type="ECO:0000256" key="3">
    <source>
        <dbReference type="ARBA" id="ARBA00023186"/>
    </source>
</evidence>
<evidence type="ECO:0000256" key="1">
    <source>
        <dbReference type="ARBA" id="ARBA00022741"/>
    </source>
</evidence>
<gene>
    <name evidence="7" type="ORF">AMON00008_LOCUS32291</name>
</gene>
<sequence length="464" mass="50209">MDQALRLKPFSTHAGCGLRGILGCETRDSWGSVSIGMAAGDAATPAKDAQKLPVTVLSGFLGAGKTSLLTHVLQNQEGMRVAVIVNDMAEINIDAGLVKSGTELVEGRDKMVEMQNGCICCTLRPDLIENVGKLAAENRFDYLLIESTGISEPMPVAVTFAPGAPGAHEGHDQEGHNHGVGDLAYAGKTLSDVARLDTLVTVVDAANFTQEYNQGKRLRDRPALGAEQDDPRAIPDLLVDQVECANLLVLNKTDLVPEADVARLEGVLRRLNSQARIVRSTFGKVDPKLLLDTGSFDLAEAERMPGWVQELTGNHVPETEEYGISSFVFRAQRPFHPARMLLLQSSGSDGILRSKGVVWVASSPRQALIWGQAGSSVRIEAGSRWLHGAVDPAEWPPSVREEYKSAPCGDRRQEVVFIGSGMDEAAIRARLERAFATDEEMREGAEEWSSSAQVFPLGHLILRN</sequence>
<dbReference type="AlphaFoldDB" id="A0A7S4R9N7"/>
<dbReference type="Gene3D" id="3.30.1220.10">
    <property type="entry name" value="CobW-like, C-terminal domain"/>
    <property type="match status" value="1"/>
</dbReference>
<evidence type="ECO:0000256" key="4">
    <source>
        <dbReference type="ARBA" id="ARBA00034320"/>
    </source>
</evidence>
<protein>
    <recommendedName>
        <fullName evidence="6">CobW C-terminal domain-containing protein</fullName>
    </recommendedName>
</protein>
<dbReference type="Pfam" id="PF07683">
    <property type="entry name" value="CobW_C"/>
    <property type="match status" value="1"/>
</dbReference>
<keyword evidence="3" id="KW-0143">Chaperone</keyword>
<dbReference type="GO" id="GO:0016787">
    <property type="term" value="F:hydrolase activity"/>
    <property type="evidence" value="ECO:0007669"/>
    <property type="project" value="UniProtKB-KW"/>
</dbReference>
<dbReference type="InterPro" id="IPR036627">
    <property type="entry name" value="CobW-likC_sf"/>
</dbReference>
<comment type="similarity">
    <text evidence="4">Belongs to the SIMIBI class G3E GTPase family. ZNG1 subfamily.</text>
</comment>
<comment type="catalytic activity">
    <reaction evidence="5">
        <text>GTP + H2O = GDP + phosphate + H(+)</text>
        <dbReference type="Rhea" id="RHEA:19669"/>
        <dbReference type="ChEBI" id="CHEBI:15377"/>
        <dbReference type="ChEBI" id="CHEBI:15378"/>
        <dbReference type="ChEBI" id="CHEBI:37565"/>
        <dbReference type="ChEBI" id="CHEBI:43474"/>
        <dbReference type="ChEBI" id="CHEBI:58189"/>
    </reaction>
    <physiologicalReaction direction="left-to-right" evidence="5">
        <dbReference type="Rhea" id="RHEA:19670"/>
    </physiologicalReaction>
</comment>
<name>A0A7S4R9N7_9DINO</name>
<dbReference type="PANTHER" id="PTHR43603:SF1">
    <property type="entry name" value="ZINC-REGULATED GTPASE METALLOPROTEIN ACTIVATOR 1"/>
    <property type="match status" value="1"/>
</dbReference>
<dbReference type="Gene3D" id="3.40.50.300">
    <property type="entry name" value="P-loop containing nucleotide triphosphate hydrolases"/>
    <property type="match status" value="1"/>
</dbReference>
<dbReference type="SUPFAM" id="SSF52540">
    <property type="entry name" value="P-loop containing nucleoside triphosphate hydrolases"/>
    <property type="match status" value="1"/>
</dbReference>
<reference evidence="7" key="1">
    <citation type="submission" date="2021-01" db="EMBL/GenBank/DDBJ databases">
        <authorList>
            <person name="Corre E."/>
            <person name="Pelletier E."/>
            <person name="Niang G."/>
            <person name="Scheremetjew M."/>
            <person name="Finn R."/>
            <person name="Kale V."/>
            <person name="Holt S."/>
            <person name="Cochrane G."/>
            <person name="Meng A."/>
            <person name="Brown T."/>
            <person name="Cohen L."/>
        </authorList>
    </citation>
    <scope>NUCLEOTIDE SEQUENCE</scope>
    <source>
        <strain evidence="7">CCMP3105</strain>
    </source>
</reference>